<feature type="transmembrane region" description="Helical" evidence="1">
    <location>
        <begin position="153"/>
        <end position="174"/>
    </location>
</feature>
<evidence type="ECO:0000313" key="3">
    <source>
        <dbReference type="Proteomes" id="UP000606494"/>
    </source>
</evidence>
<feature type="transmembrane region" description="Helical" evidence="1">
    <location>
        <begin position="70"/>
        <end position="88"/>
    </location>
</feature>
<evidence type="ECO:0000256" key="1">
    <source>
        <dbReference type="SAM" id="Phobius"/>
    </source>
</evidence>
<accession>A0ABR7XZC8</accession>
<dbReference type="Proteomes" id="UP000606494">
    <property type="component" value="Unassembled WGS sequence"/>
</dbReference>
<reference evidence="2 3" key="1">
    <citation type="submission" date="2020-08" db="EMBL/GenBank/DDBJ databases">
        <title>Sphingobacterium sp. DN00404 isolated from aquaculture water.</title>
        <authorList>
            <person name="Zhang M."/>
        </authorList>
    </citation>
    <scope>NUCLEOTIDE SEQUENCE [LARGE SCALE GENOMIC DNA]</scope>
    <source>
        <strain evidence="2 3">KCTC 32294</strain>
    </source>
</reference>
<comment type="caution">
    <text evidence="2">The sequence shown here is derived from an EMBL/GenBank/DDBJ whole genome shotgun (WGS) entry which is preliminary data.</text>
</comment>
<protein>
    <submittedName>
        <fullName evidence="2">Uncharacterized protein</fullName>
    </submittedName>
</protein>
<gene>
    <name evidence="2" type="ORF">H8B17_02205</name>
</gene>
<organism evidence="2 3">
    <name type="scientific">Sphingobacterium arenae</name>
    <dbReference type="NCBI Taxonomy" id="1280598"/>
    <lineage>
        <taxon>Bacteria</taxon>
        <taxon>Pseudomonadati</taxon>
        <taxon>Bacteroidota</taxon>
        <taxon>Sphingobacteriia</taxon>
        <taxon>Sphingobacteriales</taxon>
        <taxon>Sphingobacteriaceae</taxon>
        <taxon>Sphingobacterium</taxon>
    </lineage>
</organism>
<sequence>MDGLDLLKQHWNNDDRFPKINKEEIRHMLHQRSSSIIKWVFIISLIELSVGIILGFILPMDQKSTSFESFLDITFGIAFKAVILYFIYRFFKNYRLIKNTTNTKTLLKTILKTRQSVDNYIKFNIYFVIFYGALAGLKEIVTTIINKSVAEGIIMTFLVLIVFTPVILIVTYLLKRYYHILYRRLINKLDNNYEELNRIEK</sequence>
<keyword evidence="1" id="KW-0812">Transmembrane</keyword>
<feature type="transmembrane region" description="Helical" evidence="1">
    <location>
        <begin position="36"/>
        <end position="58"/>
    </location>
</feature>
<feature type="transmembrane region" description="Helical" evidence="1">
    <location>
        <begin position="123"/>
        <end position="141"/>
    </location>
</feature>
<keyword evidence="1" id="KW-1133">Transmembrane helix</keyword>
<keyword evidence="3" id="KW-1185">Reference proteome</keyword>
<keyword evidence="1" id="KW-0472">Membrane</keyword>
<evidence type="ECO:0000313" key="2">
    <source>
        <dbReference type="EMBL" id="MBD1424381.1"/>
    </source>
</evidence>
<dbReference type="RefSeq" id="WP_190307528.1">
    <property type="nucleotide sequence ID" value="NZ_JACNYK010000001.1"/>
</dbReference>
<dbReference type="EMBL" id="JACNYK010000001">
    <property type="protein sequence ID" value="MBD1424381.1"/>
    <property type="molecule type" value="Genomic_DNA"/>
</dbReference>
<name>A0ABR7XZC8_9SPHI</name>
<proteinExistence type="predicted"/>